<dbReference type="InterPro" id="IPR043709">
    <property type="entry name" value="DUF5649"/>
</dbReference>
<protein>
    <submittedName>
        <fullName evidence="1">Uncharacterized protein</fullName>
    </submittedName>
</protein>
<dbReference type="KEGG" id="mff:MFFC18_10180"/>
<evidence type="ECO:0000313" key="2">
    <source>
        <dbReference type="Proteomes" id="UP000322214"/>
    </source>
</evidence>
<dbReference type="AlphaFoldDB" id="A0A5B9P4H1"/>
<dbReference type="Pfam" id="PF18886">
    <property type="entry name" value="DUF5649"/>
    <property type="match status" value="2"/>
</dbReference>
<reference evidence="1 2" key="1">
    <citation type="submission" date="2019-08" db="EMBL/GenBank/DDBJ databases">
        <title>Deep-cultivation of Planctomycetes and their phenomic and genomic characterization uncovers novel biology.</title>
        <authorList>
            <person name="Wiegand S."/>
            <person name="Jogler M."/>
            <person name="Boedeker C."/>
            <person name="Pinto D."/>
            <person name="Vollmers J."/>
            <person name="Rivas-Marin E."/>
            <person name="Kohn T."/>
            <person name="Peeters S.H."/>
            <person name="Heuer A."/>
            <person name="Rast P."/>
            <person name="Oberbeckmann S."/>
            <person name="Bunk B."/>
            <person name="Jeske O."/>
            <person name="Meyerdierks A."/>
            <person name="Storesund J.E."/>
            <person name="Kallscheuer N."/>
            <person name="Luecker S."/>
            <person name="Lage O.M."/>
            <person name="Pohl T."/>
            <person name="Merkel B.J."/>
            <person name="Hornburger P."/>
            <person name="Mueller R.-W."/>
            <person name="Bruemmer F."/>
            <person name="Labrenz M."/>
            <person name="Spormann A.M."/>
            <person name="Op den Camp H."/>
            <person name="Overmann J."/>
            <person name="Amann R."/>
            <person name="Jetten M.S.M."/>
            <person name="Mascher T."/>
            <person name="Medema M.H."/>
            <person name="Devos D.P."/>
            <person name="Kaster A.-K."/>
            <person name="Ovreas L."/>
            <person name="Rohde M."/>
            <person name="Galperin M.Y."/>
            <person name="Jogler C."/>
        </authorList>
    </citation>
    <scope>NUCLEOTIDE SEQUENCE [LARGE SCALE GENOMIC DNA]</scope>
    <source>
        <strain evidence="1 2">FC18</strain>
    </source>
</reference>
<dbReference type="EMBL" id="CP042912">
    <property type="protein sequence ID" value="QEG21164.1"/>
    <property type="molecule type" value="Genomic_DNA"/>
</dbReference>
<dbReference type="OrthoDB" id="9801383at2"/>
<accession>A0A5B9P4H1</accession>
<evidence type="ECO:0000313" key="1">
    <source>
        <dbReference type="EMBL" id="QEG21164.1"/>
    </source>
</evidence>
<sequence length="945" mass="97046">MKSKKSRRSNRRVVSGTTNYQSLETRRLLATASYNAGALIVDFGSANDSAIVDVNGSGNVTVNGNDQISVDDTPTTVAASSVDFFVAYGTADVGQDLSLVATLPELERIDIADVDVISLQGDYDVDSVSLTGATVISQSAGSALMVSGLTTIGATGNVSLGSVANDFGDRVSVIGNDVLLREANSIQLGTVTTTGNFQVEASHIGSLLSPIVVAGDTTFSAVDGVSMLESSIDTHNLTVYSSDDFSNVGMHELIVSGDLSLTGGSVSGRATWTVSGNTTVTSIGLRDLTGDAIALGGVDISTTDYTVSAPFGDVVLGDATASGDTSVEGLRIRIEPTGGSGGESDGLASSNGDGATFSVDGATTIMATAFLDAENATINSNDLTIVTSFTDVILGTATTVTGDLMISSGGMVEGGTVSVGGSAEIDSVRDIALNLIADGNSRLESGGDILLEGLSSDSATLIADGAVANLDNAALVIQNNLTIEADSASLGDMSNDSFTATRIKATVDNALEIEQESNVRLLNISAGSLAVSSTGTITNRNDATIDVVGDAEFSGTNITIGQTVEDTFNAGRLSFNASNTVQITENSATEIFSANTAHIVAINTEGDLTDDDNASIDVAFSTLFEGANVTIGDSATDSFNTRTLSFSSPGHVDVSQDSRIFLTNANDSNQLSLSTPVSVLDSPTTQVNVAGEVSFDTPYLNLGDSDSDQFNAGSVSFNTSDTVNLTEDSNTVFSGNSDVRLAIIHAGGSLSTAVNASVQATSASLYATDDILLGTEAGDFVDIDRLQFNSPEDVTVEQDDSLYFFGNNTAKNLTLLADGAIGDSGTASFSIADHTWLGGNTIWIGEKSTDTFNTGTLTFVATGNVVIGEDSLMMIRGNNTAYNLTLTASSVIADDDNAETVVQKFATFTADSVYIGDSLTDCFEIVDGPTNFEVNAITSSVTVGC</sequence>
<name>A0A5B9P4H1_9BACT</name>
<proteinExistence type="predicted"/>
<keyword evidence="2" id="KW-1185">Reference proteome</keyword>
<dbReference type="RefSeq" id="WP_075081820.1">
    <property type="nucleotide sequence ID" value="NZ_CP042912.1"/>
</dbReference>
<dbReference type="Proteomes" id="UP000322214">
    <property type="component" value="Chromosome"/>
</dbReference>
<gene>
    <name evidence="1" type="ORF">MFFC18_10180</name>
</gene>
<organism evidence="1 2">
    <name type="scientific">Mariniblastus fucicola</name>
    <dbReference type="NCBI Taxonomy" id="980251"/>
    <lineage>
        <taxon>Bacteria</taxon>
        <taxon>Pseudomonadati</taxon>
        <taxon>Planctomycetota</taxon>
        <taxon>Planctomycetia</taxon>
        <taxon>Pirellulales</taxon>
        <taxon>Pirellulaceae</taxon>
        <taxon>Mariniblastus</taxon>
    </lineage>
</organism>